<comment type="caution">
    <text evidence="1">The sequence shown here is derived from an EMBL/GenBank/DDBJ whole genome shotgun (WGS) entry which is preliminary data.</text>
</comment>
<reference evidence="1" key="1">
    <citation type="journal article" date="2023" name="Science">
        <title>Genome structures resolve the early diversification of teleost fishes.</title>
        <authorList>
            <person name="Parey E."/>
            <person name="Louis A."/>
            <person name="Montfort J."/>
            <person name="Bouchez O."/>
            <person name="Roques C."/>
            <person name="Iampietro C."/>
            <person name="Lluch J."/>
            <person name="Castinel A."/>
            <person name="Donnadieu C."/>
            <person name="Desvignes T."/>
            <person name="Floi Bucao C."/>
            <person name="Jouanno E."/>
            <person name="Wen M."/>
            <person name="Mejri S."/>
            <person name="Dirks R."/>
            <person name="Jansen H."/>
            <person name="Henkel C."/>
            <person name="Chen W.J."/>
            <person name="Zahm M."/>
            <person name="Cabau C."/>
            <person name="Klopp C."/>
            <person name="Thompson A.W."/>
            <person name="Robinson-Rechavi M."/>
            <person name="Braasch I."/>
            <person name="Lecointre G."/>
            <person name="Bobe J."/>
            <person name="Postlethwait J.H."/>
            <person name="Berthelot C."/>
            <person name="Roest Crollius H."/>
            <person name="Guiguen Y."/>
        </authorList>
    </citation>
    <scope>NUCLEOTIDE SEQUENCE</scope>
    <source>
        <strain evidence="1">WJC10195</strain>
    </source>
</reference>
<dbReference type="AlphaFoldDB" id="A0A9Q1EAL3"/>
<organism evidence="1 2">
    <name type="scientific">Synaphobranchus kaupii</name>
    <name type="common">Kaup's arrowtooth eel</name>
    <dbReference type="NCBI Taxonomy" id="118154"/>
    <lineage>
        <taxon>Eukaryota</taxon>
        <taxon>Metazoa</taxon>
        <taxon>Chordata</taxon>
        <taxon>Craniata</taxon>
        <taxon>Vertebrata</taxon>
        <taxon>Euteleostomi</taxon>
        <taxon>Actinopterygii</taxon>
        <taxon>Neopterygii</taxon>
        <taxon>Teleostei</taxon>
        <taxon>Anguilliformes</taxon>
        <taxon>Synaphobranchidae</taxon>
        <taxon>Synaphobranchus</taxon>
    </lineage>
</organism>
<name>A0A9Q1EAL3_SYNKA</name>
<proteinExistence type="predicted"/>
<dbReference type="EMBL" id="JAINUF010000020">
    <property type="protein sequence ID" value="KAJ8335343.1"/>
    <property type="molecule type" value="Genomic_DNA"/>
</dbReference>
<dbReference type="Proteomes" id="UP001152622">
    <property type="component" value="Chromosome 20"/>
</dbReference>
<evidence type="ECO:0000313" key="1">
    <source>
        <dbReference type="EMBL" id="KAJ8335343.1"/>
    </source>
</evidence>
<dbReference type="OrthoDB" id="8446581at2759"/>
<keyword evidence="2" id="KW-1185">Reference proteome</keyword>
<accession>A0A9Q1EAL3</accession>
<protein>
    <submittedName>
        <fullName evidence="1">Uncharacterized protein</fullName>
    </submittedName>
</protein>
<sequence>MPELLEDIKTAPLTNLAVRTRFYGYLAAFLQSLYGHRSGVLTNMTVPEVLRAEGDETVGYVINKLPLTYENRVGFLL</sequence>
<gene>
    <name evidence="1" type="ORF">SKAU_G00386850</name>
</gene>
<evidence type="ECO:0000313" key="2">
    <source>
        <dbReference type="Proteomes" id="UP001152622"/>
    </source>
</evidence>